<reference evidence="1" key="1">
    <citation type="submission" date="2020-12" db="EMBL/GenBank/DDBJ databases">
        <title>Ramlibacter sp. nov., isolated from a freshwater alga, Cryptomonas.</title>
        <authorList>
            <person name="Kim H.M."/>
            <person name="Jeon C.O."/>
        </authorList>
    </citation>
    <scope>NUCLEOTIDE SEQUENCE</scope>
    <source>
        <strain evidence="1">CrO1</strain>
    </source>
</reference>
<dbReference type="RefSeq" id="WP_200785851.1">
    <property type="nucleotide sequence ID" value="NZ_JAEDAO010000001.1"/>
</dbReference>
<dbReference type="AlphaFoldDB" id="A0A934PYI3"/>
<protein>
    <submittedName>
        <fullName evidence="1">Tautomerase family protein</fullName>
    </submittedName>
</protein>
<dbReference type="InterPro" id="IPR037479">
    <property type="entry name" value="Tauto_MSAD"/>
</dbReference>
<sequence length="134" mass="14427">MPFVRIDLPAATPADEAAAVSGAVHESLVAVFNVPADDRFQVIGRRAPGDLVCTPRYLGVEHGDKVVFVQVACAPGRTVGLKEALYERIAREVARTTSFAAADVVIHLVETARENWSFGNGVAHYAVQDRTRPS</sequence>
<organism evidence="1 2">
    <name type="scientific">Ramlibacter algicola</name>
    <dbReference type="NCBI Taxonomy" id="2795217"/>
    <lineage>
        <taxon>Bacteria</taxon>
        <taxon>Pseudomonadati</taxon>
        <taxon>Pseudomonadota</taxon>
        <taxon>Betaproteobacteria</taxon>
        <taxon>Burkholderiales</taxon>
        <taxon>Comamonadaceae</taxon>
        <taxon>Ramlibacter</taxon>
    </lineage>
</organism>
<evidence type="ECO:0000313" key="1">
    <source>
        <dbReference type="EMBL" id="MBK0391004.1"/>
    </source>
</evidence>
<dbReference type="InterPro" id="IPR014347">
    <property type="entry name" value="Tautomerase/MIF_sf"/>
</dbReference>
<dbReference type="Gene3D" id="3.30.429.10">
    <property type="entry name" value="Macrophage Migration Inhibitory Factor"/>
    <property type="match status" value="1"/>
</dbReference>
<comment type="caution">
    <text evidence="1">The sequence shown here is derived from an EMBL/GenBank/DDBJ whole genome shotgun (WGS) entry which is preliminary data.</text>
</comment>
<accession>A0A934PYI3</accession>
<dbReference type="PANTHER" id="PTHR38460:SF1">
    <property type="entry name" value="TAUTOMERASE YOLI-RELATED"/>
    <property type="match status" value="1"/>
</dbReference>
<keyword evidence="2" id="KW-1185">Reference proteome</keyword>
<gene>
    <name evidence="1" type="ORF">I8E28_00245</name>
</gene>
<dbReference type="PANTHER" id="PTHR38460">
    <property type="entry name" value="TAUTOMERASE YOLI-RELATED"/>
    <property type="match status" value="1"/>
</dbReference>
<name>A0A934PYI3_9BURK</name>
<proteinExistence type="predicted"/>
<dbReference type="SUPFAM" id="SSF55331">
    <property type="entry name" value="Tautomerase/MIF"/>
    <property type="match status" value="1"/>
</dbReference>
<dbReference type="EMBL" id="JAEDAO010000001">
    <property type="protein sequence ID" value="MBK0391004.1"/>
    <property type="molecule type" value="Genomic_DNA"/>
</dbReference>
<dbReference type="Pfam" id="PF14552">
    <property type="entry name" value="Tautomerase_2"/>
    <property type="match status" value="1"/>
</dbReference>
<evidence type="ECO:0000313" key="2">
    <source>
        <dbReference type="Proteomes" id="UP000617041"/>
    </source>
</evidence>
<dbReference type="Proteomes" id="UP000617041">
    <property type="component" value="Unassembled WGS sequence"/>
</dbReference>